<evidence type="ECO:0000259" key="6">
    <source>
        <dbReference type="Pfam" id="PF00441"/>
    </source>
</evidence>
<keyword evidence="9" id="KW-1185">Reference proteome</keyword>
<dbReference type="InterPro" id="IPR037069">
    <property type="entry name" value="AcylCoA_DH/ox_N_sf"/>
</dbReference>
<evidence type="ECO:0000313" key="8">
    <source>
        <dbReference type="EMBL" id="GIH67869.1"/>
    </source>
</evidence>
<evidence type="ECO:0000256" key="1">
    <source>
        <dbReference type="ARBA" id="ARBA00001974"/>
    </source>
</evidence>
<dbReference type="InterPro" id="IPR009100">
    <property type="entry name" value="AcylCoA_DH/oxidase_NM_dom_sf"/>
</dbReference>
<evidence type="ECO:0000256" key="5">
    <source>
        <dbReference type="ARBA" id="ARBA00023002"/>
    </source>
</evidence>
<dbReference type="GO" id="GO:0003995">
    <property type="term" value="F:acyl-CoA dehydrogenase activity"/>
    <property type="evidence" value="ECO:0007669"/>
    <property type="project" value="TreeGrafter"/>
</dbReference>
<dbReference type="PANTHER" id="PTHR43884">
    <property type="entry name" value="ACYL-COA DEHYDROGENASE"/>
    <property type="match status" value="1"/>
</dbReference>
<keyword evidence="3" id="KW-0285">Flavoprotein</keyword>
<evidence type="ECO:0000256" key="4">
    <source>
        <dbReference type="ARBA" id="ARBA00022827"/>
    </source>
</evidence>
<name>A0A8J3R5H8_9ACTN</name>
<dbReference type="Gene3D" id="2.40.110.10">
    <property type="entry name" value="Butyryl-CoA Dehydrogenase, subunit A, domain 2"/>
    <property type="match status" value="1"/>
</dbReference>
<evidence type="ECO:0000256" key="2">
    <source>
        <dbReference type="ARBA" id="ARBA00009347"/>
    </source>
</evidence>
<dbReference type="SUPFAM" id="SSF56645">
    <property type="entry name" value="Acyl-CoA dehydrogenase NM domain-like"/>
    <property type="match status" value="1"/>
</dbReference>
<sequence length="375" mass="39143">MISMDEQEELRRTVRALLERNPPARPAPDAEPGYDEAAWALLAEQVGAAGLAVPEEHGGAGCTLAETHVVCEELGRTLAAVPYLGSAVLATQALLACGAVEALPDLADGSRVGALAWAENGASAPHGPWDPAAIGARAEAGGPTGVTLTGVKEHVLDGARADLFIVPARTEDGDLAVYAVEPSAAGVRVEPLTTLDRTRPQARVIFEAAPARLLSADGDRVLDRLLAVAATALSAEQLGGAQRCLEITLDYVRTREQFGRPIGSFQAIKHRLADLYVLVESARSLSYDAARALAEDAPDAGVRATTAQAYCAEAFSTVAAETIQLHGGIGFTWEHDAHLYFKRAHSAAQLFGDAAWQRARLAPAVLGTVPAGASA</sequence>
<dbReference type="Pfam" id="PF02771">
    <property type="entry name" value="Acyl-CoA_dh_N"/>
    <property type="match status" value="1"/>
</dbReference>
<keyword evidence="5" id="KW-0560">Oxidoreductase</keyword>
<dbReference type="PANTHER" id="PTHR43884:SF20">
    <property type="entry name" value="ACYL-COA DEHYDROGENASE FADE28"/>
    <property type="match status" value="1"/>
</dbReference>
<dbReference type="InterPro" id="IPR009075">
    <property type="entry name" value="AcylCo_DH/oxidase_C"/>
</dbReference>
<dbReference type="SUPFAM" id="SSF47203">
    <property type="entry name" value="Acyl-CoA dehydrogenase C-terminal domain-like"/>
    <property type="match status" value="1"/>
</dbReference>
<evidence type="ECO:0000313" key="9">
    <source>
        <dbReference type="Proteomes" id="UP000610966"/>
    </source>
</evidence>
<dbReference type="InterPro" id="IPR046373">
    <property type="entry name" value="Acyl-CoA_Oxase/DH_mid-dom_sf"/>
</dbReference>
<gene>
    <name evidence="8" type="primary">acd</name>
    <name evidence="8" type="ORF">Mth01_01220</name>
</gene>
<dbReference type="Proteomes" id="UP000610966">
    <property type="component" value="Unassembled WGS sequence"/>
</dbReference>
<evidence type="ECO:0000256" key="3">
    <source>
        <dbReference type="ARBA" id="ARBA00022630"/>
    </source>
</evidence>
<feature type="domain" description="Acyl-CoA dehydrogenase/oxidase C-terminal" evidence="6">
    <location>
        <begin position="218"/>
        <end position="365"/>
    </location>
</feature>
<reference evidence="8" key="1">
    <citation type="submission" date="2021-01" db="EMBL/GenBank/DDBJ databases">
        <title>Whole genome shotgun sequence of Sphaerimonospora thailandensis NBRC 107569.</title>
        <authorList>
            <person name="Komaki H."/>
            <person name="Tamura T."/>
        </authorList>
    </citation>
    <scope>NUCLEOTIDE SEQUENCE</scope>
    <source>
        <strain evidence="8">NBRC 107569</strain>
    </source>
</reference>
<dbReference type="Pfam" id="PF00441">
    <property type="entry name" value="Acyl-CoA_dh_1"/>
    <property type="match status" value="1"/>
</dbReference>
<comment type="caution">
    <text evidence="8">The sequence shown here is derived from an EMBL/GenBank/DDBJ whole genome shotgun (WGS) entry which is preliminary data.</text>
</comment>
<accession>A0A8J3R5H8</accession>
<protein>
    <submittedName>
        <fullName evidence="8">Acyl-CoA dehydrogenase</fullName>
    </submittedName>
</protein>
<dbReference type="CDD" id="cd00567">
    <property type="entry name" value="ACAD"/>
    <property type="match status" value="1"/>
</dbReference>
<keyword evidence="4" id="KW-0274">FAD</keyword>
<dbReference type="AlphaFoldDB" id="A0A8J3R5H8"/>
<dbReference type="InterPro" id="IPR036250">
    <property type="entry name" value="AcylCo_DH-like_C"/>
</dbReference>
<proteinExistence type="inferred from homology"/>
<dbReference type="Gene3D" id="1.10.540.10">
    <property type="entry name" value="Acyl-CoA dehydrogenase/oxidase, N-terminal domain"/>
    <property type="match status" value="1"/>
</dbReference>
<comment type="cofactor">
    <cofactor evidence="1">
        <name>FAD</name>
        <dbReference type="ChEBI" id="CHEBI:57692"/>
    </cofactor>
</comment>
<organism evidence="8 9">
    <name type="scientific">Sphaerimonospora thailandensis</name>
    <dbReference type="NCBI Taxonomy" id="795644"/>
    <lineage>
        <taxon>Bacteria</taxon>
        <taxon>Bacillati</taxon>
        <taxon>Actinomycetota</taxon>
        <taxon>Actinomycetes</taxon>
        <taxon>Streptosporangiales</taxon>
        <taxon>Streptosporangiaceae</taxon>
        <taxon>Sphaerimonospora</taxon>
    </lineage>
</organism>
<evidence type="ECO:0000259" key="7">
    <source>
        <dbReference type="Pfam" id="PF02771"/>
    </source>
</evidence>
<comment type="similarity">
    <text evidence="2">Belongs to the acyl-CoA dehydrogenase family.</text>
</comment>
<dbReference type="EMBL" id="BOOG01000003">
    <property type="protein sequence ID" value="GIH67869.1"/>
    <property type="molecule type" value="Genomic_DNA"/>
</dbReference>
<dbReference type="InterPro" id="IPR013786">
    <property type="entry name" value="AcylCoA_DH/ox_N"/>
</dbReference>
<dbReference type="Gene3D" id="1.20.140.10">
    <property type="entry name" value="Butyryl-CoA Dehydrogenase, subunit A, domain 3"/>
    <property type="match status" value="1"/>
</dbReference>
<dbReference type="GO" id="GO:0050660">
    <property type="term" value="F:flavin adenine dinucleotide binding"/>
    <property type="evidence" value="ECO:0007669"/>
    <property type="project" value="InterPro"/>
</dbReference>
<feature type="domain" description="Acyl-CoA dehydrogenase/oxidase N-terminal" evidence="7">
    <location>
        <begin position="5"/>
        <end position="99"/>
    </location>
</feature>